<keyword evidence="4" id="KW-1185">Reference proteome</keyword>
<accession>A0A3M6VEJ8</accession>
<evidence type="ECO:0000313" key="3">
    <source>
        <dbReference type="EMBL" id="RQM13355.1"/>
    </source>
</evidence>
<reference evidence="4 5" key="1">
    <citation type="submission" date="2018-06" db="EMBL/GenBank/DDBJ databases">
        <title>Comparative genomics of downy mildews reveals potential adaptations to biotrophy.</title>
        <authorList>
            <person name="Fletcher K."/>
            <person name="Klosterman S.J."/>
            <person name="Derevnina L."/>
            <person name="Martin F."/>
            <person name="Koike S."/>
            <person name="Reyes Chin-Wo S."/>
            <person name="Mou B."/>
            <person name="Michelmore R."/>
        </authorList>
    </citation>
    <scope>NUCLEOTIDE SEQUENCE [LARGE SCALE GENOMIC DNA]</scope>
    <source>
        <strain evidence="3 5">R13</strain>
        <strain evidence="2 4">R14</strain>
    </source>
</reference>
<dbReference type="AlphaFoldDB" id="A0A3M6VEJ8"/>
<dbReference type="Proteomes" id="UP000282087">
    <property type="component" value="Unassembled WGS sequence"/>
</dbReference>
<dbReference type="VEuPathDB" id="FungiDB:DD237_005218"/>
<protein>
    <submittedName>
        <fullName evidence="2">Uncharacterized protein</fullName>
    </submittedName>
</protein>
<evidence type="ECO:0000313" key="4">
    <source>
        <dbReference type="Proteomes" id="UP000282087"/>
    </source>
</evidence>
<evidence type="ECO:0000313" key="2">
    <source>
        <dbReference type="EMBL" id="RMX64752.1"/>
    </source>
</evidence>
<dbReference type="EMBL" id="QLLG01000288">
    <property type="protein sequence ID" value="RMX64752.1"/>
    <property type="molecule type" value="Genomic_DNA"/>
</dbReference>
<feature type="region of interest" description="Disordered" evidence="1">
    <location>
        <begin position="46"/>
        <end position="71"/>
    </location>
</feature>
<dbReference type="EMBL" id="QKXF01000264">
    <property type="protein sequence ID" value="RQM13355.1"/>
    <property type="molecule type" value="Genomic_DNA"/>
</dbReference>
<comment type="caution">
    <text evidence="2">The sequence shown here is derived from an EMBL/GenBank/DDBJ whole genome shotgun (WGS) entry which is preliminary data.</text>
</comment>
<dbReference type="Proteomes" id="UP000286097">
    <property type="component" value="Unassembled WGS sequence"/>
</dbReference>
<name>A0A3M6VEJ8_9STRA</name>
<gene>
    <name evidence="3" type="ORF">DD237_005218</name>
    <name evidence="2" type="ORF">DD238_006328</name>
</gene>
<evidence type="ECO:0000313" key="5">
    <source>
        <dbReference type="Proteomes" id="UP000286097"/>
    </source>
</evidence>
<organism evidence="2 4">
    <name type="scientific">Peronospora effusa</name>
    <dbReference type="NCBI Taxonomy" id="542832"/>
    <lineage>
        <taxon>Eukaryota</taxon>
        <taxon>Sar</taxon>
        <taxon>Stramenopiles</taxon>
        <taxon>Oomycota</taxon>
        <taxon>Peronosporomycetes</taxon>
        <taxon>Peronosporales</taxon>
        <taxon>Peronosporaceae</taxon>
        <taxon>Peronospora</taxon>
    </lineage>
</organism>
<proteinExistence type="predicted"/>
<sequence>MQCQVDSGCWKVVQPLTHLYDAFDVLDELFDECNGMGELRWYDICDSENESSEEEESSSGDSSGDDYMSDG</sequence>
<evidence type="ECO:0000256" key="1">
    <source>
        <dbReference type="SAM" id="MobiDB-lite"/>
    </source>
</evidence>